<keyword evidence="3" id="KW-0813">Transport</keyword>
<dbReference type="InterPro" id="IPR036259">
    <property type="entry name" value="MFS_trans_sf"/>
</dbReference>
<dbReference type="SUPFAM" id="SSF103473">
    <property type="entry name" value="MFS general substrate transporter"/>
    <property type="match status" value="1"/>
</dbReference>
<evidence type="ECO:0000313" key="9">
    <source>
        <dbReference type="EMBL" id="EJQ74779.1"/>
    </source>
</evidence>
<dbReference type="GO" id="GO:0022857">
    <property type="term" value="F:transmembrane transporter activity"/>
    <property type="evidence" value="ECO:0007669"/>
    <property type="project" value="InterPro"/>
</dbReference>
<feature type="transmembrane region" description="Helical" evidence="7">
    <location>
        <begin position="52"/>
        <end position="71"/>
    </location>
</feature>
<dbReference type="PROSITE" id="PS50850">
    <property type="entry name" value="MFS"/>
    <property type="match status" value="1"/>
</dbReference>
<evidence type="ECO:0000256" key="7">
    <source>
        <dbReference type="SAM" id="Phobius"/>
    </source>
</evidence>
<feature type="transmembrane region" description="Helical" evidence="7">
    <location>
        <begin position="12"/>
        <end position="40"/>
    </location>
</feature>
<protein>
    <submittedName>
        <fullName evidence="9">Multidrug resistance protein</fullName>
    </submittedName>
</protein>
<dbReference type="InterPro" id="IPR005829">
    <property type="entry name" value="Sugar_transporter_CS"/>
</dbReference>
<feature type="domain" description="Major facilitator superfamily (MFS) profile" evidence="8">
    <location>
        <begin position="14"/>
        <end position="392"/>
    </location>
</feature>
<evidence type="ECO:0000256" key="4">
    <source>
        <dbReference type="ARBA" id="ARBA00022692"/>
    </source>
</evidence>
<dbReference type="PATRIC" id="fig|1053206.3.peg.4891"/>
<dbReference type="HOGENOM" id="CLU_028639_3_0_9"/>
<feature type="transmembrane region" description="Helical" evidence="7">
    <location>
        <begin position="298"/>
        <end position="320"/>
    </location>
</feature>
<feature type="transmembrane region" description="Helical" evidence="7">
    <location>
        <begin position="138"/>
        <end position="161"/>
    </location>
</feature>
<feature type="transmembrane region" description="Helical" evidence="7">
    <location>
        <begin position="167"/>
        <end position="188"/>
    </location>
</feature>
<evidence type="ECO:0000313" key="10">
    <source>
        <dbReference type="Proteomes" id="UP000006977"/>
    </source>
</evidence>
<evidence type="ECO:0000256" key="5">
    <source>
        <dbReference type="ARBA" id="ARBA00022989"/>
    </source>
</evidence>
<evidence type="ECO:0000256" key="3">
    <source>
        <dbReference type="ARBA" id="ARBA00022448"/>
    </source>
</evidence>
<dbReference type="InterPro" id="IPR020846">
    <property type="entry name" value="MFS_dom"/>
</dbReference>
<dbReference type="EMBL" id="AHEA01000037">
    <property type="protein sequence ID" value="EJQ74779.1"/>
    <property type="molecule type" value="Genomic_DNA"/>
</dbReference>
<keyword evidence="5 7" id="KW-1133">Transmembrane helix</keyword>
<evidence type="ECO:0000256" key="2">
    <source>
        <dbReference type="ARBA" id="ARBA00007520"/>
    </source>
</evidence>
<gene>
    <name evidence="9" type="ORF">IGC_04786</name>
</gene>
<evidence type="ECO:0000256" key="6">
    <source>
        <dbReference type="ARBA" id="ARBA00023136"/>
    </source>
</evidence>
<dbReference type="PROSITE" id="PS00216">
    <property type="entry name" value="SUGAR_TRANSPORT_1"/>
    <property type="match status" value="1"/>
</dbReference>
<feature type="transmembrane region" description="Helical" evidence="7">
    <location>
        <begin position="209"/>
        <end position="228"/>
    </location>
</feature>
<feature type="transmembrane region" description="Helical" evidence="7">
    <location>
        <begin position="240"/>
        <end position="261"/>
    </location>
</feature>
<dbReference type="AlphaFoldDB" id="J8DF08"/>
<comment type="caution">
    <text evidence="9">The sequence shown here is derived from an EMBL/GenBank/DDBJ whole genome shotgun (WGS) entry which is preliminary data.</text>
</comment>
<keyword evidence="6 7" id="KW-0472">Membrane</keyword>
<dbReference type="RefSeq" id="WP_002150670.1">
    <property type="nucleotide sequence ID" value="NZ_JH792149.1"/>
</dbReference>
<evidence type="ECO:0000256" key="1">
    <source>
        <dbReference type="ARBA" id="ARBA00004651"/>
    </source>
</evidence>
<feature type="transmembrane region" description="Helical" evidence="7">
    <location>
        <begin position="368"/>
        <end position="387"/>
    </location>
</feature>
<feature type="transmembrane region" description="Helical" evidence="7">
    <location>
        <begin position="332"/>
        <end position="356"/>
    </location>
</feature>
<comment type="subcellular location">
    <subcellularLocation>
        <location evidence="1">Cell membrane</location>
        <topology evidence="1">Multi-pass membrane protein</topology>
    </subcellularLocation>
</comment>
<sequence>MTRFQSLKKNPLTGLLVISMAVFIDMLLYSLVVPIVPLYVTKFGASQTTVGILISCYAFTFIVFTPILGVVSDKFGRRGSMLWGMVVLIASTLMFAFASNMYILILARLLQGIAAAATWTAGLALITDLYPANKRGKALGTVITFMSAGTLLGAPVGGLLYEWGGYQLPFLLAAGIALLDGLARMFLLEDPPKDKEASSVDILKIFKDFEVLKIFGVVLLGSSAISILEPTLPIYLMEHLGANTVHIGFLFGITTLAYGLASPIAGWLSDKSGTFSIMMIGLIILAAFLPLVTIPNSLVLEGVILFFLGAAAGLVLTPTLPELANSVDRLGGGAYATAFAVFNVAYSVGMMIGPIFGGFFADMFNVSTALYILSAILVCYSITLRFLKSETKKTEHKNYL</sequence>
<reference evidence="9 10" key="1">
    <citation type="submission" date="2012-04" db="EMBL/GenBank/DDBJ databases">
        <title>The Genome Sequence of Bacillus cereus HuA4-10.</title>
        <authorList>
            <consortium name="The Broad Institute Genome Sequencing Platform"/>
            <consortium name="The Broad Institute Genome Sequencing Center for Infectious Disease"/>
            <person name="Feldgarden M."/>
            <person name="Van der Auwera G.A."/>
            <person name="Mahillon J."/>
            <person name="Duprez V."/>
            <person name="Timmery S."/>
            <person name="Mattelet C."/>
            <person name="Dierick K."/>
            <person name="Sun M."/>
            <person name="Yu Z."/>
            <person name="Zhu L."/>
            <person name="Hu X."/>
            <person name="Shank E.B."/>
            <person name="Swiecicka I."/>
            <person name="Hansen B.M."/>
            <person name="Andrup L."/>
            <person name="Young S.K."/>
            <person name="Zeng Q."/>
            <person name="Gargeya S."/>
            <person name="Fitzgerald M."/>
            <person name="Haas B."/>
            <person name="Abouelleil A."/>
            <person name="Alvarado L."/>
            <person name="Arachchi H.M."/>
            <person name="Berlin A."/>
            <person name="Chapman S.B."/>
            <person name="Goldberg J."/>
            <person name="Griggs A."/>
            <person name="Gujja S."/>
            <person name="Hansen M."/>
            <person name="Howarth C."/>
            <person name="Imamovic A."/>
            <person name="Larimer J."/>
            <person name="McCowen C."/>
            <person name="Montmayeur A."/>
            <person name="Murphy C."/>
            <person name="Neiman D."/>
            <person name="Pearson M."/>
            <person name="Priest M."/>
            <person name="Roberts A."/>
            <person name="Saif S."/>
            <person name="Shea T."/>
            <person name="Sisk P."/>
            <person name="Sykes S."/>
            <person name="Wortman J."/>
            <person name="Nusbaum C."/>
            <person name="Birren B."/>
        </authorList>
    </citation>
    <scope>NUCLEOTIDE SEQUENCE [LARGE SCALE GENOMIC DNA]</scope>
    <source>
        <strain evidence="9 10">HuA4-10</strain>
    </source>
</reference>
<dbReference type="Pfam" id="PF07690">
    <property type="entry name" value="MFS_1"/>
    <property type="match status" value="2"/>
</dbReference>
<comment type="similarity">
    <text evidence="2">Belongs to the major facilitator superfamily. TCR/Tet family.</text>
</comment>
<dbReference type="PRINTS" id="PR01035">
    <property type="entry name" value="TCRTETA"/>
</dbReference>
<keyword evidence="4 7" id="KW-0812">Transmembrane</keyword>
<dbReference type="CDD" id="cd17325">
    <property type="entry name" value="MFS_MdtG_SLC18_like"/>
    <property type="match status" value="1"/>
</dbReference>
<proteinExistence type="inferred from homology"/>
<dbReference type="InterPro" id="IPR011701">
    <property type="entry name" value="MFS"/>
</dbReference>
<dbReference type="GO" id="GO:0005886">
    <property type="term" value="C:plasma membrane"/>
    <property type="evidence" value="ECO:0007669"/>
    <property type="project" value="UniProtKB-SubCell"/>
</dbReference>
<dbReference type="Proteomes" id="UP000006977">
    <property type="component" value="Unassembled WGS sequence"/>
</dbReference>
<name>J8DF08_BACCE</name>
<feature type="transmembrane region" description="Helical" evidence="7">
    <location>
        <begin position="273"/>
        <end position="292"/>
    </location>
</feature>
<dbReference type="PANTHER" id="PTHR23506:SF23">
    <property type="entry name" value="GH10249P"/>
    <property type="match status" value="1"/>
</dbReference>
<dbReference type="InterPro" id="IPR050930">
    <property type="entry name" value="MFS_Vesicular_Transporter"/>
</dbReference>
<organism evidence="9 10">
    <name type="scientific">Bacillus cereus HuA4-10</name>
    <dbReference type="NCBI Taxonomy" id="1053206"/>
    <lineage>
        <taxon>Bacteria</taxon>
        <taxon>Bacillati</taxon>
        <taxon>Bacillota</taxon>
        <taxon>Bacilli</taxon>
        <taxon>Bacillales</taxon>
        <taxon>Bacillaceae</taxon>
        <taxon>Bacillus</taxon>
        <taxon>Bacillus cereus group</taxon>
    </lineage>
</organism>
<feature type="transmembrane region" description="Helical" evidence="7">
    <location>
        <begin position="83"/>
        <end position="103"/>
    </location>
</feature>
<dbReference type="Gene3D" id="1.20.1250.20">
    <property type="entry name" value="MFS general substrate transporter like domains"/>
    <property type="match status" value="2"/>
</dbReference>
<accession>J8DF08</accession>
<feature type="transmembrane region" description="Helical" evidence="7">
    <location>
        <begin position="109"/>
        <end position="126"/>
    </location>
</feature>
<evidence type="ECO:0000259" key="8">
    <source>
        <dbReference type="PROSITE" id="PS50850"/>
    </source>
</evidence>
<dbReference type="PANTHER" id="PTHR23506">
    <property type="entry name" value="GH10249P"/>
    <property type="match status" value="1"/>
</dbReference>
<dbReference type="InterPro" id="IPR001958">
    <property type="entry name" value="Tet-R_TetA/multi-R_MdtG-like"/>
</dbReference>